<proteinExistence type="predicted"/>
<dbReference type="Proteomes" id="UP000287865">
    <property type="component" value="Unassembled WGS sequence"/>
</dbReference>
<dbReference type="Proteomes" id="UP000249203">
    <property type="component" value="Unassembled WGS sequence"/>
</dbReference>
<comment type="subcellular location">
    <subcellularLocation>
        <location evidence="1">Cytoplasm</location>
        <location evidence="1">Cytosol</location>
    </subcellularLocation>
</comment>
<evidence type="ECO:0000313" key="7">
    <source>
        <dbReference type="EMBL" id="RUO27257.1"/>
    </source>
</evidence>
<dbReference type="EMBL" id="QLMD01000002">
    <property type="protein sequence ID" value="RAK00743.1"/>
    <property type="molecule type" value="Genomic_DNA"/>
</dbReference>
<dbReference type="AlphaFoldDB" id="A0A327X6K8"/>
<dbReference type="EMBL" id="PIPK01000003">
    <property type="protein sequence ID" value="RUO27257.1"/>
    <property type="molecule type" value="Genomic_DNA"/>
</dbReference>
<keyword evidence="4" id="KW-0143">Chaperone</keyword>
<evidence type="ECO:0000256" key="5">
    <source>
        <dbReference type="ARBA" id="ARBA00093797"/>
    </source>
</evidence>
<evidence type="ECO:0000313" key="6">
    <source>
        <dbReference type="EMBL" id="RAK00743.1"/>
    </source>
</evidence>
<dbReference type="RefSeq" id="WP_111568531.1">
    <property type="nucleotide sequence ID" value="NZ_PIPK01000003.1"/>
</dbReference>
<keyword evidence="2" id="KW-0963">Cytoplasm</keyword>
<protein>
    <recommendedName>
        <fullName evidence="5">Flagellar protein FliT</fullName>
    </recommendedName>
</protein>
<reference evidence="6 8" key="2">
    <citation type="submission" date="2018-06" db="EMBL/GenBank/DDBJ databases">
        <title>Genomic Encyclopedia of Type Strains, Phase III (KMG-III): the genomes of soil and plant-associated and newly described type strains.</title>
        <authorList>
            <person name="Whitman W."/>
        </authorList>
    </citation>
    <scope>NUCLEOTIDE SEQUENCE [LARGE SCALE GENOMIC DNA]</scope>
    <source>
        <strain evidence="6 8">CGMCC 1.15366</strain>
    </source>
</reference>
<comment type="caution">
    <text evidence="6">The sequence shown here is derived from an EMBL/GenBank/DDBJ whole genome shotgun (WGS) entry which is preliminary data.</text>
</comment>
<evidence type="ECO:0000256" key="3">
    <source>
        <dbReference type="ARBA" id="ARBA00022795"/>
    </source>
</evidence>
<evidence type="ECO:0000256" key="1">
    <source>
        <dbReference type="ARBA" id="ARBA00004514"/>
    </source>
</evidence>
<name>A0A327X6K8_9GAMM</name>
<gene>
    <name evidence="6" type="ORF">B0I24_102168</name>
    <name evidence="7" type="ORF">CWE07_04735</name>
</gene>
<dbReference type="InterPro" id="IPR008622">
    <property type="entry name" value="FliT"/>
</dbReference>
<organism evidence="6 8">
    <name type="scientific">Aliidiomarina maris</name>
    <dbReference type="NCBI Taxonomy" id="531312"/>
    <lineage>
        <taxon>Bacteria</taxon>
        <taxon>Pseudomonadati</taxon>
        <taxon>Pseudomonadota</taxon>
        <taxon>Gammaproteobacteria</taxon>
        <taxon>Alteromonadales</taxon>
        <taxon>Idiomarinaceae</taxon>
        <taxon>Aliidiomarina</taxon>
    </lineage>
</organism>
<keyword evidence="3" id="KW-1005">Bacterial flagellum biogenesis</keyword>
<evidence type="ECO:0000313" key="8">
    <source>
        <dbReference type="Proteomes" id="UP000249203"/>
    </source>
</evidence>
<keyword evidence="9" id="KW-1185">Reference proteome</keyword>
<dbReference type="Pfam" id="PF05400">
    <property type="entry name" value="FliT"/>
    <property type="match status" value="1"/>
</dbReference>
<evidence type="ECO:0000256" key="4">
    <source>
        <dbReference type="ARBA" id="ARBA00023186"/>
    </source>
</evidence>
<evidence type="ECO:0000313" key="9">
    <source>
        <dbReference type="Proteomes" id="UP000287865"/>
    </source>
</evidence>
<accession>A0A327X6K8</accession>
<reference evidence="7 9" key="1">
    <citation type="journal article" date="2018" name="Front. Microbiol.">
        <title>Genome-Based Analysis Reveals the Taxonomy and Diversity of the Family Idiomarinaceae.</title>
        <authorList>
            <person name="Liu Y."/>
            <person name="Lai Q."/>
            <person name="Shao Z."/>
        </authorList>
    </citation>
    <scope>NUCLEOTIDE SEQUENCE [LARGE SCALE GENOMIC DNA]</scope>
    <source>
        <strain evidence="7 9">CF12-14</strain>
    </source>
</reference>
<evidence type="ECO:0000256" key="2">
    <source>
        <dbReference type="ARBA" id="ARBA00022490"/>
    </source>
</evidence>
<sequence length="93" mass="10419">MKQTLTAITELNDALEHALKLEEPDWDACAELVDQRDQVLATIELTVIGLKAEVERSIALNQQLTQGMQKAQQQIEQSLVQVNKGKKARASYE</sequence>